<evidence type="ECO:0000313" key="3">
    <source>
        <dbReference type="EMBL" id="SMC37241.1"/>
    </source>
</evidence>
<organism evidence="3 4">
    <name type="scientific">Fulvimarina manganoxydans</name>
    <dbReference type="NCBI Taxonomy" id="937218"/>
    <lineage>
        <taxon>Bacteria</taxon>
        <taxon>Pseudomonadati</taxon>
        <taxon>Pseudomonadota</taxon>
        <taxon>Alphaproteobacteria</taxon>
        <taxon>Hyphomicrobiales</taxon>
        <taxon>Aurantimonadaceae</taxon>
        <taxon>Fulvimarina</taxon>
    </lineage>
</organism>
<dbReference type="AlphaFoldDB" id="A0A1W1YN66"/>
<reference evidence="3 4" key="1">
    <citation type="submission" date="2017-04" db="EMBL/GenBank/DDBJ databases">
        <authorList>
            <person name="Afonso C.L."/>
            <person name="Miller P.J."/>
            <person name="Scott M.A."/>
            <person name="Spackman E."/>
            <person name="Goraichik I."/>
            <person name="Dimitrov K.M."/>
            <person name="Suarez D.L."/>
            <person name="Swayne D.E."/>
        </authorList>
    </citation>
    <scope>NUCLEOTIDE SEQUENCE [LARGE SCALE GENOMIC DNA]</scope>
    <source>
        <strain evidence="3 4">CGMCC 1.10972</strain>
    </source>
</reference>
<name>A0A1W1YN66_9HYPH</name>
<feature type="compositionally biased region" description="Basic residues" evidence="1">
    <location>
        <begin position="421"/>
        <end position="434"/>
    </location>
</feature>
<evidence type="ECO:0000259" key="2">
    <source>
        <dbReference type="Pfam" id="PF03432"/>
    </source>
</evidence>
<feature type="region of interest" description="Disordered" evidence="1">
    <location>
        <begin position="400"/>
        <end position="434"/>
    </location>
</feature>
<dbReference type="OrthoDB" id="1826980at2"/>
<feature type="domain" description="MobA/VirD2-like nuclease" evidence="2">
    <location>
        <begin position="24"/>
        <end position="146"/>
    </location>
</feature>
<keyword evidence="4" id="KW-1185">Reference proteome</keyword>
<accession>A0A1W1YN66</accession>
<dbReference type="Proteomes" id="UP000192656">
    <property type="component" value="Unassembled WGS sequence"/>
</dbReference>
<evidence type="ECO:0000313" key="4">
    <source>
        <dbReference type="Proteomes" id="UP000192656"/>
    </source>
</evidence>
<dbReference type="EMBL" id="FWXR01000001">
    <property type="protein sequence ID" value="SMC37241.1"/>
    <property type="molecule type" value="Genomic_DNA"/>
</dbReference>
<evidence type="ECO:0000256" key="1">
    <source>
        <dbReference type="SAM" id="MobiDB-lite"/>
    </source>
</evidence>
<sequence>MILKAKERGDGPQLARYLLAMRDNDHVELHDVRGFASDDLLGAFHEADAIASGTRCRKHLFSMSLNPPASENVSAEAFEQAISRIEEMLGLENQPRAIVFHEKDGRRHAHVVWSRIDAERMRALNMAHYKVKLRDVSQQLYREHGWDMPRGLEDRSLRDPLNFTRAEWQQARRVGLDPKQLKALFQKCWKQSDSGVAFQNALKERGFTLARGDQRGFVAVDYRGEIYSLTRLTGAKTTEVAARLGDPKKLPSADEARAALAAQMTEQLQGFIKDAEREAERGLKVLAFRRSEMTGRHRHERQELKQAHEMRWLAETKERAARLPRGFSGIWHRITGRYGRIRKQNEQEAWQATLRDRAERESLIIRQLDERRALEQEIQGQREQQQADLLLLRQDISRYRDMAAPDRERDDNKPEREGRSRSGRRRRTRSPRME</sequence>
<dbReference type="STRING" id="937218.SAMN06297251_101469"/>
<proteinExistence type="predicted"/>
<dbReference type="Pfam" id="PF03432">
    <property type="entry name" value="Relaxase"/>
    <property type="match status" value="1"/>
</dbReference>
<dbReference type="InterPro" id="IPR005094">
    <property type="entry name" value="Endonuclease_MobA/VirD2"/>
</dbReference>
<protein>
    <submittedName>
        <fullName evidence="3">Relaxase/Mobilisation nuclease domain-containing protein</fullName>
    </submittedName>
</protein>
<feature type="compositionally biased region" description="Basic and acidic residues" evidence="1">
    <location>
        <begin position="400"/>
        <end position="420"/>
    </location>
</feature>
<gene>
    <name evidence="3" type="ORF">SAMN06297251_101469</name>
</gene>
<dbReference type="RefSeq" id="WP_084408336.1">
    <property type="nucleotide sequence ID" value="NZ_FWXR01000001.1"/>
</dbReference>